<dbReference type="Gene3D" id="6.10.250.3440">
    <property type="match status" value="1"/>
</dbReference>
<keyword evidence="6" id="KW-0687">Ribonucleoprotein</keyword>
<evidence type="ECO:0000256" key="8">
    <source>
        <dbReference type="SAM" id="MobiDB-lite"/>
    </source>
</evidence>
<comment type="similarity">
    <text evidence="2">Belongs to the mitochondrion-specific ribosomal protein mL40 family.</text>
</comment>
<evidence type="ECO:0000256" key="7">
    <source>
        <dbReference type="ARBA" id="ARBA00035192"/>
    </source>
</evidence>
<gene>
    <name evidence="9" type="ORF">BB560_002552</name>
</gene>
<dbReference type="GO" id="GO:0003735">
    <property type="term" value="F:structural constituent of ribosome"/>
    <property type="evidence" value="ECO:0007669"/>
    <property type="project" value="InterPro"/>
</dbReference>
<dbReference type="PANTHER" id="PTHR39150:SF1">
    <property type="entry name" value="LARGE RIBOSOMAL SUBUNIT PROTEIN ML40"/>
    <property type="match status" value="1"/>
</dbReference>
<keyword evidence="5" id="KW-0496">Mitochondrion</keyword>
<evidence type="ECO:0000313" key="9">
    <source>
        <dbReference type="EMBL" id="PVV02983.1"/>
    </source>
</evidence>
<dbReference type="PANTHER" id="PTHR39150">
    <property type="entry name" value="54S RIBOSOMAL PROTEIN L28, MITOCHONDRIAL"/>
    <property type="match status" value="1"/>
</dbReference>
<dbReference type="Proteomes" id="UP000245609">
    <property type="component" value="Unassembled WGS sequence"/>
</dbReference>
<proteinExistence type="inferred from homology"/>
<sequence>MNSLRLTKSVLIQSRFFHTAGSVVFKGASTSKSSGSGAGVTKTPKKNAEVRAADPRYKKILTVLYETPQREIDYMSEQDIERHEAIVTAYELYTAEKNAAIVAEREAKFNAMKAAYAELEKTSLPLLLDACKKDLSPSDLLQLHVPTDTPPTVIWKY</sequence>
<comment type="subcellular location">
    <subcellularLocation>
        <location evidence="1">Mitochondrion</location>
    </subcellularLocation>
</comment>
<comment type="caution">
    <text evidence="9">The sequence shown here is derived from an EMBL/GenBank/DDBJ whole genome shotgun (WGS) entry which is preliminary data.</text>
</comment>
<dbReference type="OrthoDB" id="2098203at2759"/>
<reference evidence="9 10" key="1">
    <citation type="journal article" date="2018" name="MBio">
        <title>Comparative Genomics Reveals the Core Gene Toolbox for the Fungus-Insect Symbiosis.</title>
        <authorList>
            <person name="Wang Y."/>
            <person name="Stata M."/>
            <person name="Wang W."/>
            <person name="Stajich J.E."/>
            <person name="White M.M."/>
            <person name="Moncalvo J.M."/>
        </authorList>
    </citation>
    <scope>NUCLEOTIDE SEQUENCE [LARGE SCALE GENOMIC DNA]</scope>
    <source>
        <strain evidence="9 10">SC-DP-2</strain>
    </source>
</reference>
<name>A0A2T9ZEF7_9FUNG</name>
<dbReference type="Pfam" id="PF09812">
    <property type="entry name" value="MRP-L28"/>
    <property type="match status" value="1"/>
</dbReference>
<dbReference type="EMBL" id="MBFS01000292">
    <property type="protein sequence ID" value="PVV02983.1"/>
    <property type="molecule type" value="Genomic_DNA"/>
</dbReference>
<feature type="region of interest" description="Disordered" evidence="8">
    <location>
        <begin position="28"/>
        <end position="47"/>
    </location>
</feature>
<keyword evidence="4" id="KW-0689">Ribosomal protein</keyword>
<evidence type="ECO:0000256" key="5">
    <source>
        <dbReference type="ARBA" id="ARBA00023128"/>
    </source>
</evidence>
<dbReference type="GO" id="GO:0005739">
    <property type="term" value="C:mitochondrion"/>
    <property type="evidence" value="ECO:0007669"/>
    <property type="project" value="UniProtKB-SubCell"/>
</dbReference>
<evidence type="ECO:0000256" key="2">
    <source>
        <dbReference type="ARBA" id="ARBA00009360"/>
    </source>
</evidence>
<protein>
    <recommendedName>
        <fullName evidence="7">Large ribosomal subunit protein mL40</fullName>
    </recommendedName>
</protein>
<dbReference type="AlphaFoldDB" id="A0A2T9ZEF7"/>
<evidence type="ECO:0000313" key="10">
    <source>
        <dbReference type="Proteomes" id="UP000245609"/>
    </source>
</evidence>
<dbReference type="STRING" id="133381.A0A2T9ZEF7"/>
<dbReference type="GO" id="GO:0032543">
    <property type="term" value="P:mitochondrial translation"/>
    <property type="evidence" value="ECO:0007669"/>
    <property type="project" value="InterPro"/>
</dbReference>
<keyword evidence="3" id="KW-0809">Transit peptide</keyword>
<keyword evidence="10" id="KW-1185">Reference proteome</keyword>
<organism evidence="9 10">
    <name type="scientific">Smittium megazygosporum</name>
    <dbReference type="NCBI Taxonomy" id="133381"/>
    <lineage>
        <taxon>Eukaryota</taxon>
        <taxon>Fungi</taxon>
        <taxon>Fungi incertae sedis</taxon>
        <taxon>Zoopagomycota</taxon>
        <taxon>Kickxellomycotina</taxon>
        <taxon>Harpellomycetes</taxon>
        <taxon>Harpellales</taxon>
        <taxon>Legeriomycetaceae</taxon>
        <taxon>Smittium</taxon>
    </lineage>
</organism>
<evidence type="ECO:0000256" key="1">
    <source>
        <dbReference type="ARBA" id="ARBA00004173"/>
    </source>
</evidence>
<evidence type="ECO:0000256" key="4">
    <source>
        <dbReference type="ARBA" id="ARBA00022980"/>
    </source>
</evidence>
<evidence type="ECO:0000256" key="3">
    <source>
        <dbReference type="ARBA" id="ARBA00022946"/>
    </source>
</evidence>
<evidence type="ECO:0000256" key="6">
    <source>
        <dbReference type="ARBA" id="ARBA00023274"/>
    </source>
</evidence>
<dbReference type="GO" id="GO:1990904">
    <property type="term" value="C:ribonucleoprotein complex"/>
    <property type="evidence" value="ECO:0007669"/>
    <property type="project" value="UniProtKB-KW"/>
</dbReference>
<accession>A0A2T9ZEF7</accession>
<feature type="compositionally biased region" description="Low complexity" evidence="8">
    <location>
        <begin position="28"/>
        <end position="42"/>
    </location>
</feature>
<dbReference type="InterPro" id="IPR019192">
    <property type="entry name" value="Ribosomal_mL40"/>
</dbReference>
<dbReference type="InterPro" id="IPR042831">
    <property type="entry name" value="Ribosomal_mL40_fung"/>
</dbReference>
<dbReference type="GO" id="GO:0005840">
    <property type="term" value="C:ribosome"/>
    <property type="evidence" value="ECO:0007669"/>
    <property type="project" value="UniProtKB-KW"/>
</dbReference>